<dbReference type="GO" id="GO:0046820">
    <property type="term" value="F:4-amino-4-deoxychorismate synthase activity"/>
    <property type="evidence" value="ECO:0007669"/>
    <property type="project" value="UniProtKB-EC"/>
</dbReference>
<dbReference type="SUPFAM" id="SSF56322">
    <property type="entry name" value="ADC synthase"/>
    <property type="match status" value="1"/>
</dbReference>
<dbReference type="PANTHER" id="PTHR11236:SF50">
    <property type="entry name" value="AMINODEOXYCHORISMATE SYNTHASE COMPONENT 1"/>
    <property type="match status" value="1"/>
</dbReference>
<evidence type="ECO:0000313" key="2">
    <source>
        <dbReference type="Proteomes" id="UP000204221"/>
    </source>
</evidence>
<name>A0A221VXS6_9PSEU</name>
<keyword evidence="1" id="KW-0032">Aminotransferase</keyword>
<organism evidence="1 2">
    <name type="scientific">Actinoalloteichus hoggarensis</name>
    <dbReference type="NCBI Taxonomy" id="1470176"/>
    <lineage>
        <taxon>Bacteria</taxon>
        <taxon>Bacillati</taxon>
        <taxon>Actinomycetota</taxon>
        <taxon>Actinomycetes</taxon>
        <taxon>Pseudonocardiales</taxon>
        <taxon>Pseudonocardiaceae</taxon>
        <taxon>Actinoalloteichus</taxon>
    </lineage>
</organism>
<dbReference type="RefSeq" id="WP_093940036.1">
    <property type="nucleotide sequence ID" value="NZ_CP022521.1"/>
</dbReference>
<dbReference type="InterPro" id="IPR005801">
    <property type="entry name" value="ADC_synthase"/>
</dbReference>
<reference evidence="1 2" key="1">
    <citation type="submission" date="2017-07" db="EMBL/GenBank/DDBJ databases">
        <title>Complete genome sequence of Actinoalloteichus hoggarensis DSM 45943, type strain of Actinoalloteichus hoggarensis.</title>
        <authorList>
            <person name="Ruckert C."/>
            <person name="Nouioui I."/>
            <person name="Willmese J."/>
            <person name="van Wezel G."/>
            <person name="Klenk H.-P."/>
            <person name="Kalinowski J."/>
            <person name="Zotchev S.B."/>
        </authorList>
    </citation>
    <scope>NUCLEOTIDE SEQUENCE [LARGE SCALE GENOMIC DNA]</scope>
    <source>
        <strain evidence="1 2">DSM 45943</strain>
    </source>
</reference>
<evidence type="ECO:0000313" key="1">
    <source>
        <dbReference type="EMBL" id="ASO18314.1"/>
    </source>
</evidence>
<dbReference type="Proteomes" id="UP000204221">
    <property type="component" value="Chromosome"/>
</dbReference>
<keyword evidence="1" id="KW-0808">Transferase</keyword>
<dbReference type="OrthoDB" id="3518032at2"/>
<dbReference type="EMBL" id="CP022521">
    <property type="protein sequence ID" value="ASO18314.1"/>
    <property type="molecule type" value="Genomic_DNA"/>
</dbReference>
<dbReference type="InterPro" id="IPR019999">
    <property type="entry name" value="Anth_synth_I-like"/>
</dbReference>
<keyword evidence="2" id="KW-1185">Reference proteome</keyword>
<dbReference type="Gene3D" id="3.60.120.10">
    <property type="entry name" value="Anthranilate synthase"/>
    <property type="match status" value="1"/>
</dbReference>
<dbReference type="KEGG" id="ahg:AHOG_03280"/>
<dbReference type="NCBIfam" id="NF004530">
    <property type="entry name" value="PRK05877.1"/>
    <property type="match status" value="1"/>
</dbReference>
<dbReference type="PANTHER" id="PTHR11236">
    <property type="entry name" value="AMINOBENZOATE/ANTHRANILATE SYNTHASE"/>
    <property type="match status" value="1"/>
</dbReference>
<dbReference type="EC" id="2.6.1.85" evidence="1"/>
<accession>A0A221VXS6</accession>
<dbReference type="GO" id="GO:0000162">
    <property type="term" value="P:L-tryptophan biosynthetic process"/>
    <property type="evidence" value="ECO:0007669"/>
    <property type="project" value="TreeGrafter"/>
</dbReference>
<dbReference type="AlphaFoldDB" id="A0A221VXS6"/>
<gene>
    <name evidence="1" type="primary">pabB</name>
    <name evidence="1" type="ORF">AHOG_03280</name>
</gene>
<dbReference type="Pfam" id="PF00425">
    <property type="entry name" value="Chorismate_bind"/>
    <property type="match status" value="1"/>
</dbReference>
<proteinExistence type="predicted"/>
<protein>
    <submittedName>
        <fullName evidence="1">Aminodeoxychorismate synthase component 1</fullName>
        <ecNumber evidence="1">2.6.1.85</ecNumber>
    </submittedName>
</protein>
<sequence length="435" mass="45568">MRTHRTRLGAAEVSPERMLRRLAARARTRGLPDPAALIGDWFGSAAVLVPSVRPVPLGSDAPDTLVPALPAPDGLEPAGDGAIGGFVGGGFVGRIDHPARPGLPPRASWGRTSEALRHDGHEGWWYEALLGDAPTGIAEAAARAAAQEFEALLRSDDPPQARHRVGELRTPDAGRHRKAVAACIEAIAAGEIFQANICSRFAVDFLGDPIDLFAQGSATLHPARAAFLPDDATGSVISFSPELFLARHGDLVRSAPIKGTLPRRGPDDDGNAARLRASTKDVAENVMIVDLVRNDLGRVAHPGGVRVPELLAVQPHPGVWHLVSTVSATLRPGTSHAELLAATFPPGSVTGTPKIRALEIIDELEAEPRGLHCGAVGMISPIAGLELNVAIRTFEQRGGELVLGVGGGITADSDPDAEWAECLTKAAPLLALLGR</sequence>
<dbReference type="InterPro" id="IPR015890">
    <property type="entry name" value="Chorismate_C"/>
</dbReference>
<dbReference type="PRINTS" id="PR00095">
    <property type="entry name" value="ANTSNTHASEI"/>
</dbReference>